<feature type="transmembrane region" description="Helical" evidence="5">
    <location>
        <begin position="119"/>
        <end position="136"/>
    </location>
</feature>
<feature type="transmembrane region" description="Helical" evidence="5">
    <location>
        <begin position="148"/>
        <end position="170"/>
    </location>
</feature>
<organism evidence="7 8">
    <name type="scientific">Symbiodinium necroappetens</name>
    <dbReference type="NCBI Taxonomy" id="1628268"/>
    <lineage>
        <taxon>Eukaryota</taxon>
        <taxon>Sar</taxon>
        <taxon>Alveolata</taxon>
        <taxon>Dinophyceae</taxon>
        <taxon>Suessiales</taxon>
        <taxon>Symbiodiniaceae</taxon>
        <taxon>Symbiodinium</taxon>
    </lineage>
</organism>
<keyword evidence="8" id="KW-1185">Reference proteome</keyword>
<dbReference type="InterPro" id="IPR001807">
    <property type="entry name" value="ClC"/>
</dbReference>
<dbReference type="InterPro" id="IPR036273">
    <property type="entry name" value="CRAL/TRIO_N_dom_sf"/>
</dbReference>
<evidence type="ECO:0000313" key="7">
    <source>
        <dbReference type="EMBL" id="CAE7505291.1"/>
    </source>
</evidence>
<reference evidence="7" key="1">
    <citation type="submission" date="2021-02" db="EMBL/GenBank/DDBJ databases">
        <authorList>
            <person name="Dougan E. K."/>
            <person name="Rhodes N."/>
            <person name="Thang M."/>
            <person name="Chan C."/>
        </authorList>
    </citation>
    <scope>NUCLEOTIDE SEQUENCE</scope>
</reference>
<dbReference type="InterPro" id="IPR014743">
    <property type="entry name" value="Cl-channel_core"/>
</dbReference>
<dbReference type="OrthoDB" id="433146at2759"/>
<comment type="caution">
    <text evidence="7">The sequence shown here is derived from an EMBL/GenBank/DDBJ whole genome shotgun (WGS) entry which is preliminary data.</text>
</comment>
<dbReference type="Proteomes" id="UP000601435">
    <property type="component" value="Unassembled WGS sequence"/>
</dbReference>
<gene>
    <name evidence="7" type="primary">retm</name>
    <name evidence="7" type="ORF">SNEC2469_LOCUS14405</name>
</gene>
<dbReference type="PROSITE" id="PS50191">
    <property type="entry name" value="CRAL_TRIO"/>
    <property type="match status" value="1"/>
</dbReference>
<evidence type="ECO:0000256" key="2">
    <source>
        <dbReference type="ARBA" id="ARBA00022692"/>
    </source>
</evidence>
<dbReference type="SMART" id="SM00516">
    <property type="entry name" value="SEC14"/>
    <property type="match status" value="1"/>
</dbReference>
<keyword evidence="2 5" id="KW-0812">Transmembrane</keyword>
<comment type="subcellular location">
    <subcellularLocation>
        <location evidence="1">Membrane</location>
        <topology evidence="1">Multi-pass membrane protein</topology>
    </subcellularLocation>
</comment>
<dbReference type="PANTHER" id="PTHR23324:SF83">
    <property type="entry name" value="SEC14-LIKE PROTEIN 2"/>
    <property type="match status" value="1"/>
</dbReference>
<feature type="transmembrane region" description="Helical" evidence="5">
    <location>
        <begin position="206"/>
        <end position="228"/>
    </location>
</feature>
<dbReference type="Gene3D" id="1.10.3080.10">
    <property type="entry name" value="Clc chloride channel"/>
    <property type="match status" value="1"/>
</dbReference>
<dbReference type="Gene3D" id="3.40.525.10">
    <property type="entry name" value="CRAL-TRIO lipid binding domain"/>
    <property type="match status" value="1"/>
</dbReference>
<feature type="transmembrane region" description="Helical" evidence="5">
    <location>
        <begin position="470"/>
        <end position="489"/>
    </location>
</feature>
<proteinExistence type="predicted"/>
<dbReference type="InterPro" id="IPR001251">
    <property type="entry name" value="CRAL-TRIO_dom"/>
</dbReference>
<feature type="transmembrane region" description="Helical" evidence="5">
    <location>
        <begin position="413"/>
        <end position="438"/>
    </location>
</feature>
<dbReference type="CDD" id="cd00170">
    <property type="entry name" value="SEC14"/>
    <property type="match status" value="1"/>
</dbReference>
<keyword evidence="3 5" id="KW-1133">Transmembrane helix</keyword>
<feature type="transmembrane region" description="Helical" evidence="5">
    <location>
        <begin position="176"/>
        <end position="194"/>
    </location>
</feature>
<name>A0A812T3F8_9DINO</name>
<dbReference type="EMBL" id="CAJNJA010023086">
    <property type="protein sequence ID" value="CAE7505291.1"/>
    <property type="molecule type" value="Genomic_DNA"/>
</dbReference>
<feature type="transmembrane region" description="Helical" evidence="5">
    <location>
        <begin position="335"/>
        <end position="355"/>
    </location>
</feature>
<feature type="transmembrane region" description="Helical" evidence="5">
    <location>
        <begin position="445"/>
        <end position="464"/>
    </location>
</feature>
<dbReference type="GO" id="GO:0016020">
    <property type="term" value="C:membrane"/>
    <property type="evidence" value="ECO:0007669"/>
    <property type="project" value="UniProtKB-SubCell"/>
</dbReference>
<dbReference type="Pfam" id="PF00650">
    <property type="entry name" value="CRAL_TRIO"/>
    <property type="match status" value="1"/>
</dbReference>
<dbReference type="AlphaFoldDB" id="A0A812T3F8"/>
<sequence>MSVMGKMECGRDDNRTALQAGDNIEFFGEDSSMTRAIAYVTPNLDQGLLANEMACDDDGLSTYGLAVLGAGAGAMSGLLVKAFKLLLETCLELVWFQLPRALEAAGWTAEAWKEQRLDLAFGTSLGYWVITLGIWVRELHGPRGSAEAGWWLLQLAVLGILTALSGAAVGNGPEPIVIIDVPSVLCACIAQGCLKQPRRVIRVAALAGGAGGLSAFFGLPLASAFLVLEATVPHVDGAEYAMEALPACVVASITGTLAGDSIWHPASLLGNSRFGFPGSSLQRPFGVGAILFAPFAGMLGGFSAHLLIACMKTLHWLFKSVKETGPWKHWQRRRIHVALFLGCIGAVNGALGIFYPSALWWGEDQLQAVLTRGCGEYTEMSDCVPLEPHWYEKLQSTAAVHASPGLPMSAQAMVGLGIVKLVMISICEAGGFVGGAIYPVAMSTALSALLNTQLFGVLLVLVLQDNIPHGNVSSQIIALLTAVYVHYLLTRKCIPSQLRLMPSQKARQDLIYSDISVSRLHSLSFGPLGRRVRMAFAREARIRALARALEVTPQQTIPNRSLILKSWKTKDIEFPGDIVALGNAFERLFRPRNPSGASVVVVGLCFNLLVAVRFLSGSKKPQKTSDPKAARRVTLPVGRGFREEQNGRGAPPEREASICNFLDCCKAQRSDNTSGVLRHNSYAGGVDQPVWLQSDEHLHPKFCGYRLQEPGKMPSLDRFPPEELGSNVPSHWEYLLPGRCESERLKCRELRERVRHVEGAKDMVTMLRFLRARRGRLDDAAKMYEEAMRWRRQTGYELGFRMNTRNDWLHRKVDSCWPPTAMLGKDLDGDPVYWNRMGLGSMDFLEQVPTEFLIQHEVYTITRIMQALEEASRLSSRPVMYFTVVTDLGEMSLRNFNIKGIMKYKVCVRILEDHFPEIVKRIIAIRVPRIAYTLWNIASHFFDEGTRNKIQIADPQNTLTVLSQFMDPKWIPEALGGSHRIGESGWCEPCIPSPTGPPSEETMCALKSTYGDN</sequence>
<evidence type="ECO:0000313" key="8">
    <source>
        <dbReference type="Proteomes" id="UP000601435"/>
    </source>
</evidence>
<protein>
    <submittedName>
        <fullName evidence="7">Retm protein</fullName>
    </submittedName>
</protein>
<evidence type="ECO:0000256" key="5">
    <source>
        <dbReference type="SAM" id="Phobius"/>
    </source>
</evidence>
<dbReference type="CDD" id="cd00400">
    <property type="entry name" value="Voltage_gated_ClC"/>
    <property type="match status" value="1"/>
</dbReference>
<dbReference type="SUPFAM" id="SSF52087">
    <property type="entry name" value="CRAL/TRIO domain"/>
    <property type="match status" value="1"/>
</dbReference>
<accession>A0A812T3F8</accession>
<dbReference type="InterPro" id="IPR051064">
    <property type="entry name" value="SEC14/CRAL-TRIO_domain"/>
</dbReference>
<dbReference type="GO" id="GO:0005737">
    <property type="term" value="C:cytoplasm"/>
    <property type="evidence" value="ECO:0007669"/>
    <property type="project" value="TreeGrafter"/>
</dbReference>
<keyword evidence="4 5" id="KW-0472">Membrane</keyword>
<evidence type="ECO:0000259" key="6">
    <source>
        <dbReference type="PROSITE" id="PS50191"/>
    </source>
</evidence>
<feature type="transmembrane region" description="Helical" evidence="5">
    <location>
        <begin position="596"/>
        <end position="615"/>
    </location>
</feature>
<dbReference type="SUPFAM" id="SSF46938">
    <property type="entry name" value="CRAL/TRIO N-terminal domain"/>
    <property type="match status" value="1"/>
</dbReference>
<feature type="transmembrane region" description="Helical" evidence="5">
    <location>
        <begin position="63"/>
        <end position="83"/>
    </location>
</feature>
<feature type="transmembrane region" description="Helical" evidence="5">
    <location>
        <begin position="285"/>
        <end position="314"/>
    </location>
</feature>
<feature type="domain" description="CRAL-TRIO" evidence="6">
    <location>
        <begin position="810"/>
        <end position="983"/>
    </location>
</feature>
<evidence type="ECO:0000256" key="1">
    <source>
        <dbReference type="ARBA" id="ARBA00004141"/>
    </source>
</evidence>
<dbReference type="SUPFAM" id="SSF81340">
    <property type="entry name" value="Clc chloride channel"/>
    <property type="match status" value="1"/>
</dbReference>
<dbReference type="GO" id="GO:0015108">
    <property type="term" value="F:chloride transmembrane transporter activity"/>
    <property type="evidence" value="ECO:0007669"/>
    <property type="project" value="InterPro"/>
</dbReference>
<dbReference type="InterPro" id="IPR036865">
    <property type="entry name" value="CRAL-TRIO_dom_sf"/>
</dbReference>
<evidence type="ECO:0000256" key="4">
    <source>
        <dbReference type="ARBA" id="ARBA00023136"/>
    </source>
</evidence>
<dbReference type="Pfam" id="PF00654">
    <property type="entry name" value="Voltage_CLC"/>
    <property type="match status" value="1"/>
</dbReference>
<dbReference type="PANTHER" id="PTHR23324">
    <property type="entry name" value="SEC14 RELATED PROTEIN"/>
    <property type="match status" value="1"/>
</dbReference>
<evidence type="ECO:0000256" key="3">
    <source>
        <dbReference type="ARBA" id="ARBA00022989"/>
    </source>
</evidence>